<evidence type="ECO:0000256" key="1">
    <source>
        <dbReference type="SAM" id="SignalP"/>
    </source>
</evidence>
<sequence length="131" mass="14593">MFKKILNLIFVAFCIFLAKSTVESQTTTTLAPPAAGNLTDLTTQLLTTVKNFNPANDKKQLFQQLRNQTWNSVQLMKKNNVKLAADDINKTADALKNQLANDSSNTVLKGEDLNGFIKMLREKLTKFLGSN</sequence>
<dbReference type="EMBL" id="JADBJN010000004">
    <property type="protein sequence ID" value="KAG5667080.1"/>
    <property type="molecule type" value="Genomic_DNA"/>
</dbReference>
<dbReference type="Proteomes" id="UP001107558">
    <property type="component" value="Chromosome 4"/>
</dbReference>
<feature type="signal peptide" evidence="1">
    <location>
        <begin position="1"/>
        <end position="24"/>
    </location>
</feature>
<evidence type="ECO:0000313" key="3">
    <source>
        <dbReference type="Proteomes" id="UP001107558"/>
    </source>
</evidence>
<protein>
    <submittedName>
        <fullName evidence="2">Uncharacterized protein</fullName>
    </submittedName>
</protein>
<keyword evidence="3" id="KW-1185">Reference proteome</keyword>
<organism evidence="2 3">
    <name type="scientific">Polypedilum vanderplanki</name>
    <name type="common">Sleeping chironomid midge</name>
    <dbReference type="NCBI Taxonomy" id="319348"/>
    <lineage>
        <taxon>Eukaryota</taxon>
        <taxon>Metazoa</taxon>
        <taxon>Ecdysozoa</taxon>
        <taxon>Arthropoda</taxon>
        <taxon>Hexapoda</taxon>
        <taxon>Insecta</taxon>
        <taxon>Pterygota</taxon>
        <taxon>Neoptera</taxon>
        <taxon>Endopterygota</taxon>
        <taxon>Diptera</taxon>
        <taxon>Nematocera</taxon>
        <taxon>Chironomoidea</taxon>
        <taxon>Chironomidae</taxon>
        <taxon>Chironominae</taxon>
        <taxon>Polypedilum</taxon>
        <taxon>Polypedilum</taxon>
    </lineage>
</organism>
<accession>A0A9J6BBZ2</accession>
<proteinExistence type="predicted"/>
<reference evidence="2" key="1">
    <citation type="submission" date="2021-03" db="EMBL/GenBank/DDBJ databases">
        <title>Chromosome level genome of the anhydrobiotic midge Polypedilum vanderplanki.</title>
        <authorList>
            <person name="Yoshida Y."/>
            <person name="Kikawada T."/>
            <person name="Gusev O."/>
        </authorList>
    </citation>
    <scope>NUCLEOTIDE SEQUENCE</scope>
    <source>
        <strain evidence="2">NIAS01</strain>
        <tissue evidence="2">Whole body or cell culture</tissue>
    </source>
</reference>
<comment type="caution">
    <text evidence="2">The sequence shown here is derived from an EMBL/GenBank/DDBJ whole genome shotgun (WGS) entry which is preliminary data.</text>
</comment>
<gene>
    <name evidence="2" type="ORF">PVAND_015079</name>
</gene>
<feature type="chain" id="PRO_5039910653" evidence="1">
    <location>
        <begin position="25"/>
        <end position="131"/>
    </location>
</feature>
<keyword evidence="1" id="KW-0732">Signal</keyword>
<dbReference type="AlphaFoldDB" id="A0A9J6BBZ2"/>
<evidence type="ECO:0000313" key="2">
    <source>
        <dbReference type="EMBL" id="KAG5667080.1"/>
    </source>
</evidence>
<name>A0A9J6BBZ2_POLVA</name>